<dbReference type="AlphaFoldDB" id="A0A9X8RLH0"/>
<name>A0A9X8RLH0_CLODI</name>
<organism evidence="1 2">
    <name type="scientific">Clostridioides difficile</name>
    <name type="common">Peptoclostridium difficile</name>
    <dbReference type="NCBI Taxonomy" id="1496"/>
    <lineage>
        <taxon>Bacteria</taxon>
        <taxon>Bacillati</taxon>
        <taxon>Bacillota</taxon>
        <taxon>Clostridia</taxon>
        <taxon>Peptostreptococcales</taxon>
        <taxon>Peptostreptococcaceae</taxon>
        <taxon>Clostridioides</taxon>
    </lineage>
</organism>
<protein>
    <submittedName>
        <fullName evidence="1">Uncharacterized protein</fullName>
    </submittedName>
</protein>
<evidence type="ECO:0000313" key="1">
    <source>
        <dbReference type="EMBL" id="SJS97328.1"/>
    </source>
</evidence>
<dbReference type="EMBL" id="FUPS01000014">
    <property type="protein sequence ID" value="SJS97328.1"/>
    <property type="molecule type" value="Genomic_DNA"/>
</dbReference>
<proteinExistence type="predicted"/>
<dbReference type="Proteomes" id="UP000189137">
    <property type="component" value="Unassembled WGS sequence"/>
</dbReference>
<reference evidence="1 2" key="1">
    <citation type="submission" date="2017-02" db="EMBL/GenBank/DDBJ databases">
        <authorList>
            <consortium name="Pathogen Informatics"/>
        </authorList>
    </citation>
    <scope>NUCLEOTIDE SEQUENCE [LARGE SCALE GENOMIC DNA]</scope>
    <source>
        <strain evidence="1 2">VRECD0157</strain>
    </source>
</reference>
<comment type="caution">
    <text evidence="1">The sequence shown here is derived from an EMBL/GenBank/DDBJ whole genome shotgun (WGS) entry which is preliminary data.</text>
</comment>
<dbReference type="RefSeq" id="WP_021394700.1">
    <property type="nucleotide sequence ID" value="NZ_FURS01000010.1"/>
</dbReference>
<accession>A0A9X8RLH0</accession>
<sequence length="46" mass="5806">MPKYIILEKYNYYYDDKCHTLYHLENIYTGLRFSIEKNELEYYNIS</sequence>
<evidence type="ECO:0000313" key="2">
    <source>
        <dbReference type="Proteomes" id="UP000189137"/>
    </source>
</evidence>
<gene>
    <name evidence="1" type="ORF">SAMEA3375112_03293</name>
</gene>